<proteinExistence type="predicted"/>
<protein>
    <submittedName>
        <fullName evidence="4">FAD/FMN-containing dehydrogenase</fullName>
    </submittedName>
</protein>
<dbReference type="AlphaFoldDB" id="A0A7W6EC81"/>
<keyword evidence="1" id="KW-0274">FAD</keyword>
<dbReference type="PROSITE" id="PS51387">
    <property type="entry name" value="FAD_PCMH"/>
    <property type="match status" value="1"/>
</dbReference>
<dbReference type="InterPro" id="IPR006094">
    <property type="entry name" value="Oxid_FAD_bind_N"/>
</dbReference>
<dbReference type="Proteomes" id="UP000542776">
    <property type="component" value="Unassembled WGS sequence"/>
</dbReference>
<evidence type="ECO:0000259" key="3">
    <source>
        <dbReference type="PROSITE" id="PS51387"/>
    </source>
</evidence>
<dbReference type="InterPro" id="IPR010031">
    <property type="entry name" value="FAD_lactone_oxidase-like"/>
</dbReference>
<dbReference type="EMBL" id="JACIEK010000004">
    <property type="protein sequence ID" value="MBB3998184.1"/>
    <property type="molecule type" value="Genomic_DNA"/>
</dbReference>
<dbReference type="InterPro" id="IPR016169">
    <property type="entry name" value="FAD-bd_PCMH_sub2"/>
</dbReference>
<evidence type="ECO:0000313" key="5">
    <source>
        <dbReference type="Proteomes" id="UP000542776"/>
    </source>
</evidence>
<dbReference type="RefSeq" id="WP_183199721.1">
    <property type="nucleotide sequence ID" value="NZ_JACIEK010000004.1"/>
</dbReference>
<dbReference type="PANTHER" id="PTHR43762">
    <property type="entry name" value="L-GULONOLACTONE OXIDASE"/>
    <property type="match status" value="1"/>
</dbReference>
<reference evidence="4 5" key="1">
    <citation type="submission" date="2020-08" db="EMBL/GenBank/DDBJ databases">
        <title>Genomic Encyclopedia of Type Strains, Phase IV (KMG-IV): sequencing the most valuable type-strain genomes for metagenomic binning, comparative biology and taxonomic classification.</title>
        <authorList>
            <person name="Goeker M."/>
        </authorList>
    </citation>
    <scope>NUCLEOTIDE SEQUENCE [LARGE SCALE GENOMIC DNA]</scope>
    <source>
        <strain evidence="4 5">DSM 102238</strain>
    </source>
</reference>
<dbReference type="Gene3D" id="3.30.465.10">
    <property type="match status" value="1"/>
</dbReference>
<dbReference type="Pfam" id="PF01565">
    <property type="entry name" value="FAD_binding_4"/>
    <property type="match status" value="1"/>
</dbReference>
<feature type="region of interest" description="Disordered" evidence="2">
    <location>
        <begin position="1"/>
        <end position="31"/>
    </location>
</feature>
<sequence>MSETYASWGRATPRVPRRPATTGQSSDPFPLVRAAGGLLPRGNGRSYGDSCLNDAGLLVDHRAGAAIRSLDAETGVLVADAGVTLAEITRAAAPLGWFLPVTPGTQFVTLGGAVANDVHGKNHHRRGTLGRAVEALTLRRSDRPQPLRCTRQTQPELFAATIGGMGLTGLMGEITLRLMPVSSTAILQTTTRFDRLDDYFAMAEEADVRHEYAVAWIDSLATGRRFGRGHLIAGDHAACGDREGIARPPFARIPFTPPVSPLKGLALRAFNEGYFRKAKAGTETHAVPFDGFFYPLDRIGAWNRLYGPRGLHQHQSVVPGEGARDTVGALMHCARAHGQGSFLTVLKRFGDLRSPGLLSFPRPGYTLTLDFPNAGARTLRLLDALDAITVDAGGAVNPYKDARMSAETFAQSFPNWAALERLRDPALMSDFWRRTAGRLTLPAEARAAA</sequence>
<gene>
    <name evidence="4" type="ORF">GGR04_002023</name>
</gene>
<feature type="domain" description="FAD-binding PCMH-type" evidence="3">
    <location>
        <begin position="8"/>
        <end position="181"/>
    </location>
</feature>
<name>A0A7W6EC81_9HYPH</name>
<accession>A0A7W6EC81</accession>
<evidence type="ECO:0000256" key="2">
    <source>
        <dbReference type="SAM" id="MobiDB-lite"/>
    </source>
</evidence>
<feature type="compositionally biased region" description="Low complexity" evidence="2">
    <location>
        <begin position="10"/>
        <end position="22"/>
    </location>
</feature>
<keyword evidence="1" id="KW-0285">Flavoprotein</keyword>
<dbReference type="SUPFAM" id="SSF56176">
    <property type="entry name" value="FAD-binding/transporter-associated domain-like"/>
    <property type="match status" value="1"/>
</dbReference>
<organism evidence="4 5">
    <name type="scientific">Aureimonas pseudogalii</name>
    <dbReference type="NCBI Taxonomy" id="1744844"/>
    <lineage>
        <taxon>Bacteria</taxon>
        <taxon>Pseudomonadati</taxon>
        <taxon>Pseudomonadota</taxon>
        <taxon>Alphaproteobacteria</taxon>
        <taxon>Hyphomicrobiales</taxon>
        <taxon>Aurantimonadaceae</taxon>
        <taxon>Aureimonas</taxon>
    </lineage>
</organism>
<dbReference type="InterPro" id="IPR036318">
    <property type="entry name" value="FAD-bd_PCMH-like_sf"/>
</dbReference>
<dbReference type="InterPro" id="IPR016166">
    <property type="entry name" value="FAD-bd_PCMH"/>
</dbReference>
<evidence type="ECO:0000256" key="1">
    <source>
        <dbReference type="ARBA" id="ARBA00022827"/>
    </source>
</evidence>
<evidence type="ECO:0000313" key="4">
    <source>
        <dbReference type="EMBL" id="MBB3998184.1"/>
    </source>
</evidence>
<dbReference type="GO" id="GO:0003885">
    <property type="term" value="F:D-arabinono-1,4-lactone oxidase activity"/>
    <property type="evidence" value="ECO:0007669"/>
    <property type="project" value="TreeGrafter"/>
</dbReference>
<keyword evidence="5" id="KW-1185">Reference proteome</keyword>
<dbReference type="PANTHER" id="PTHR43762:SF1">
    <property type="entry name" value="D-ARABINONO-1,4-LACTONE OXIDASE"/>
    <property type="match status" value="1"/>
</dbReference>
<comment type="caution">
    <text evidence="4">The sequence shown here is derived from an EMBL/GenBank/DDBJ whole genome shotgun (WGS) entry which is preliminary data.</text>
</comment>
<dbReference type="GO" id="GO:0071949">
    <property type="term" value="F:FAD binding"/>
    <property type="evidence" value="ECO:0007669"/>
    <property type="project" value="InterPro"/>
</dbReference>